<dbReference type="WBParaSite" id="RSKR_0000039650.1">
    <property type="protein sequence ID" value="RSKR_0000039650.1"/>
    <property type="gene ID" value="RSKR_0000039650"/>
</dbReference>
<protein>
    <submittedName>
        <fullName evidence="2">N-acetylglucosaminylphosphatidylinositol deacetylase</fullName>
    </submittedName>
</protein>
<evidence type="ECO:0000313" key="2">
    <source>
        <dbReference type="WBParaSite" id="RSKR_0000039650.1"/>
    </source>
</evidence>
<accession>A0AC35TH62</accession>
<name>A0AC35TH62_9BILA</name>
<reference evidence="2" key="1">
    <citation type="submission" date="2016-11" db="UniProtKB">
        <authorList>
            <consortium name="WormBaseParasite"/>
        </authorList>
    </citation>
    <scope>IDENTIFICATION</scope>
    <source>
        <strain evidence="2">KR3021</strain>
    </source>
</reference>
<proteinExistence type="predicted"/>
<organism evidence="1 2">
    <name type="scientific">Rhabditophanes sp. KR3021</name>
    <dbReference type="NCBI Taxonomy" id="114890"/>
    <lineage>
        <taxon>Eukaryota</taxon>
        <taxon>Metazoa</taxon>
        <taxon>Ecdysozoa</taxon>
        <taxon>Nematoda</taxon>
        <taxon>Chromadorea</taxon>
        <taxon>Rhabditida</taxon>
        <taxon>Tylenchina</taxon>
        <taxon>Panagrolaimomorpha</taxon>
        <taxon>Strongyloidoidea</taxon>
        <taxon>Alloionematidae</taxon>
        <taxon>Rhabditophanes</taxon>
    </lineage>
</organism>
<sequence length="274" mass="31905">MASDYYTLMNEIVTRCHNSLSLIIVSFVCIFVICHLINLYVCGSKEIKCNQKSKVLVVIAHPDDETMFFGPAIVKLAKSCNSLNILCVTSGNYYGQGQVRKQELVKAVTYLGIPKGNVTIMDSSRFQDGDPKWEEERLSRIVLDHLEKLDCNIILTFDEYGISGHENHKSCFKALQYLYSNGFLPKDVQVFVLESVSIWRKYISWFDLSFSMVSSTYLFKSTLSEVLSTYQAMRQHKSQLLWFRYLYLLFSRYIFINSFKRMPMPKIYVKKNRR</sequence>
<dbReference type="Proteomes" id="UP000095286">
    <property type="component" value="Unplaced"/>
</dbReference>
<evidence type="ECO:0000313" key="1">
    <source>
        <dbReference type="Proteomes" id="UP000095286"/>
    </source>
</evidence>